<proteinExistence type="predicted"/>
<keyword evidence="1" id="KW-0175">Coiled coil</keyword>
<organism evidence="2 3">
    <name type="scientific">Peptoniphilus grossensis</name>
    <dbReference type="NCBI Taxonomy" id="1465756"/>
    <lineage>
        <taxon>Bacteria</taxon>
        <taxon>Bacillati</taxon>
        <taxon>Bacillota</taxon>
        <taxon>Tissierellia</taxon>
        <taxon>Tissierellales</taxon>
        <taxon>Peptoniphilaceae</taxon>
        <taxon>Peptoniphilus</taxon>
    </lineage>
</organism>
<comment type="caution">
    <text evidence="2">The sequence shown here is derived from an EMBL/GenBank/DDBJ whole genome shotgun (WGS) entry which is preliminary data.</text>
</comment>
<gene>
    <name evidence="2" type="ORF">PV361_02900</name>
</gene>
<dbReference type="RefSeq" id="WP_332086899.1">
    <property type="nucleotide sequence ID" value="NZ_JARBCY010000021.1"/>
</dbReference>
<protein>
    <recommendedName>
        <fullName evidence="4">DUF1492 domain-containing protein</fullName>
    </recommendedName>
</protein>
<feature type="coiled-coil region" evidence="1">
    <location>
        <begin position="59"/>
        <end position="93"/>
    </location>
</feature>
<evidence type="ECO:0008006" key="4">
    <source>
        <dbReference type="Google" id="ProtNLM"/>
    </source>
</evidence>
<keyword evidence="3" id="KW-1185">Reference proteome</keyword>
<accession>A0ABU7X8P2</accession>
<reference evidence="2 3" key="1">
    <citation type="submission" date="2022-11" db="EMBL/GenBank/DDBJ databases">
        <title>The First Case of Preauricular Fistular Abscess Caused by Peptoniphilus grossensis.</title>
        <authorList>
            <person name="Byun J.-H."/>
        </authorList>
    </citation>
    <scope>NUCLEOTIDE SEQUENCE [LARGE SCALE GENOMIC DNA]</scope>
    <source>
        <strain evidence="2 3">GYB008</strain>
    </source>
</reference>
<evidence type="ECO:0000313" key="3">
    <source>
        <dbReference type="Proteomes" id="UP001328425"/>
    </source>
</evidence>
<evidence type="ECO:0000313" key="2">
    <source>
        <dbReference type="EMBL" id="MEF3317649.1"/>
    </source>
</evidence>
<sequence length="142" mass="16598">MNAKEYLKQAFYLDKRINSKLEQVESLNALATKATSTLSDMPKSPNRGSSKLEDTIVKIIDLQEEINRDIDKLVDLKKEIVRTIKKIEDKELQVVLEKRYLCFESWEKIAVEMNYDIRHIHRLHNRGLKEISSLKLSGHKMS</sequence>
<dbReference type="Proteomes" id="UP001328425">
    <property type="component" value="Unassembled WGS sequence"/>
</dbReference>
<evidence type="ECO:0000256" key="1">
    <source>
        <dbReference type="SAM" id="Coils"/>
    </source>
</evidence>
<name>A0ABU7X8P2_9FIRM</name>
<dbReference type="EMBL" id="JARBCY010000021">
    <property type="protein sequence ID" value="MEF3317649.1"/>
    <property type="molecule type" value="Genomic_DNA"/>
</dbReference>